<evidence type="ECO:0008006" key="3">
    <source>
        <dbReference type="Google" id="ProtNLM"/>
    </source>
</evidence>
<accession>A0A6A5RXI6</accession>
<name>A0A6A5RXI6_9PLEO</name>
<organism evidence="1 2">
    <name type="scientific">Didymella exigua CBS 183.55</name>
    <dbReference type="NCBI Taxonomy" id="1150837"/>
    <lineage>
        <taxon>Eukaryota</taxon>
        <taxon>Fungi</taxon>
        <taxon>Dikarya</taxon>
        <taxon>Ascomycota</taxon>
        <taxon>Pezizomycotina</taxon>
        <taxon>Dothideomycetes</taxon>
        <taxon>Pleosporomycetidae</taxon>
        <taxon>Pleosporales</taxon>
        <taxon>Pleosporineae</taxon>
        <taxon>Didymellaceae</taxon>
        <taxon>Didymella</taxon>
    </lineage>
</organism>
<dbReference type="InterPro" id="IPR039535">
    <property type="entry name" value="ASST-like"/>
</dbReference>
<keyword evidence="2" id="KW-1185">Reference proteome</keyword>
<dbReference type="PANTHER" id="PTHR35340:SF5">
    <property type="entry name" value="ASST-DOMAIN-CONTAINING PROTEIN"/>
    <property type="match status" value="1"/>
</dbReference>
<evidence type="ECO:0000313" key="2">
    <source>
        <dbReference type="Proteomes" id="UP000800082"/>
    </source>
</evidence>
<dbReference type="Pfam" id="PF14269">
    <property type="entry name" value="Arylsulfotran_2"/>
    <property type="match status" value="2"/>
</dbReference>
<sequence>MDGESTSGQNWPTMYDFSQDRLGPLAWIANCTELFDFKTQTYRGQPVLTFWSGEVLNGYGRGSYYILNESYVELVHFQANRFGSDMGEIHEFTITSDDTALIPVYHAIPWNLTETGGIENGWLFENMFQEINVETGETVFEWNASTHIGINESYNSLPEDDAAGDHLVSARVMDCIYKISGEDGHIIWRLGGKRSNFEIDDDAVFAFQHDARWVDSKNPVQIALFDNGPMEDIAYSRDLLLDVNSDTKKFTNAAKTFATFEGSMQVLKLSDGNMNYLVGYGSQPYFAELNAQGEILLDVQFGKTNAVNCYRAYKPPWLKKPFTKPDTECESWVVYTANSSDSSTWTTVTTARRTGFEATIDLDGVQLDAYVRGKAVNGSGTALGWAQASNGEQLFDARENVQQNGSVVSITASRTTPLSSATCSAATGSSTGVAARATQGSMESLYTAAAVVAGGLAFV</sequence>
<dbReference type="RefSeq" id="XP_033452507.1">
    <property type="nucleotide sequence ID" value="XM_033598610.1"/>
</dbReference>
<dbReference type="GeneID" id="54356277"/>
<dbReference type="AlphaFoldDB" id="A0A6A5RXI6"/>
<proteinExistence type="predicted"/>
<dbReference type="InterPro" id="IPR053143">
    <property type="entry name" value="Arylsulfate_ST"/>
</dbReference>
<dbReference type="Proteomes" id="UP000800082">
    <property type="component" value="Unassembled WGS sequence"/>
</dbReference>
<dbReference type="EMBL" id="ML978959">
    <property type="protein sequence ID" value="KAF1932259.1"/>
    <property type="molecule type" value="Genomic_DNA"/>
</dbReference>
<protein>
    <recommendedName>
        <fullName evidence="3">ASST-domain-containing protein</fullName>
    </recommendedName>
</protein>
<dbReference type="OrthoDB" id="5427350at2759"/>
<gene>
    <name evidence="1" type="ORF">M421DRAFT_98419</name>
</gene>
<dbReference type="PANTHER" id="PTHR35340">
    <property type="entry name" value="PQQ ENZYME REPEAT PROTEIN-RELATED"/>
    <property type="match status" value="1"/>
</dbReference>
<reference evidence="1" key="1">
    <citation type="journal article" date="2020" name="Stud. Mycol.">
        <title>101 Dothideomycetes genomes: a test case for predicting lifestyles and emergence of pathogens.</title>
        <authorList>
            <person name="Haridas S."/>
            <person name="Albert R."/>
            <person name="Binder M."/>
            <person name="Bloem J."/>
            <person name="Labutti K."/>
            <person name="Salamov A."/>
            <person name="Andreopoulos B."/>
            <person name="Baker S."/>
            <person name="Barry K."/>
            <person name="Bills G."/>
            <person name="Bluhm B."/>
            <person name="Cannon C."/>
            <person name="Castanera R."/>
            <person name="Culley D."/>
            <person name="Daum C."/>
            <person name="Ezra D."/>
            <person name="Gonzalez J."/>
            <person name="Henrissat B."/>
            <person name="Kuo A."/>
            <person name="Liang C."/>
            <person name="Lipzen A."/>
            <person name="Lutzoni F."/>
            <person name="Magnuson J."/>
            <person name="Mondo S."/>
            <person name="Nolan M."/>
            <person name="Ohm R."/>
            <person name="Pangilinan J."/>
            <person name="Park H.-J."/>
            <person name="Ramirez L."/>
            <person name="Alfaro M."/>
            <person name="Sun H."/>
            <person name="Tritt A."/>
            <person name="Yoshinaga Y."/>
            <person name="Zwiers L.-H."/>
            <person name="Turgeon B."/>
            <person name="Goodwin S."/>
            <person name="Spatafora J."/>
            <person name="Crous P."/>
            <person name="Grigoriev I."/>
        </authorList>
    </citation>
    <scope>NUCLEOTIDE SEQUENCE</scope>
    <source>
        <strain evidence="1">CBS 183.55</strain>
    </source>
</reference>
<evidence type="ECO:0000313" key="1">
    <source>
        <dbReference type="EMBL" id="KAF1932259.1"/>
    </source>
</evidence>